<keyword evidence="3" id="KW-1185">Reference proteome</keyword>
<proteinExistence type="predicted"/>
<dbReference type="EMBL" id="KZ772673">
    <property type="protein sequence ID" value="PTQ50416.1"/>
    <property type="molecule type" value="Genomic_DNA"/>
</dbReference>
<accession>A0A2R6XWE3</accession>
<dbReference type="Gramene" id="Mp1g20530.1">
    <property type="protein sequence ID" value="Mp1g20530.1.cds"/>
    <property type="gene ID" value="Mp1g20530"/>
</dbReference>
<sequence>MSVKRMSSDRSESETLRYHHPASSDKHSNSQGTRHKWAEQRRNLKTVYGNDLCSDVLSGLAAAAGPTAGGRAGEGDASMARGEGAMGAGLCDCIVGSFGIEAHDGRARGTRAGRRAGIGRAHAKAGRCSPTETRRRSMGSESATRSTANTSAQISGPLPPSRRLDRSSSNPCARNRLRIASPRTYAAAAADAPPAPAPAFRFVKQLLEKENTRSSTIRIMMRLFLSPVLFSSVMAAWLRSSPIVIYFFAAGAPPQFTAVQHSTRPRPRPRPAPRIYPRSA</sequence>
<feature type="region of interest" description="Disordered" evidence="1">
    <location>
        <begin position="258"/>
        <end position="280"/>
    </location>
</feature>
<protein>
    <submittedName>
        <fullName evidence="2">Uncharacterized protein</fullName>
    </submittedName>
</protein>
<feature type="compositionally biased region" description="Basic and acidic residues" evidence="1">
    <location>
        <begin position="1"/>
        <end position="28"/>
    </location>
</feature>
<gene>
    <name evidence="2" type="ORF">MARPO_0001s0389</name>
</gene>
<name>A0A2R6XWE3_MARPO</name>
<evidence type="ECO:0000256" key="1">
    <source>
        <dbReference type="SAM" id="MobiDB-lite"/>
    </source>
</evidence>
<reference evidence="3" key="1">
    <citation type="journal article" date="2017" name="Cell">
        <title>Insights into land plant evolution garnered from the Marchantia polymorpha genome.</title>
        <authorList>
            <person name="Bowman J.L."/>
            <person name="Kohchi T."/>
            <person name="Yamato K.T."/>
            <person name="Jenkins J."/>
            <person name="Shu S."/>
            <person name="Ishizaki K."/>
            <person name="Yamaoka S."/>
            <person name="Nishihama R."/>
            <person name="Nakamura Y."/>
            <person name="Berger F."/>
            <person name="Adam C."/>
            <person name="Aki S.S."/>
            <person name="Althoff F."/>
            <person name="Araki T."/>
            <person name="Arteaga-Vazquez M.A."/>
            <person name="Balasubrmanian S."/>
            <person name="Barry K."/>
            <person name="Bauer D."/>
            <person name="Boehm C.R."/>
            <person name="Briginshaw L."/>
            <person name="Caballero-Perez J."/>
            <person name="Catarino B."/>
            <person name="Chen F."/>
            <person name="Chiyoda S."/>
            <person name="Chovatia M."/>
            <person name="Davies K.M."/>
            <person name="Delmans M."/>
            <person name="Demura T."/>
            <person name="Dierschke T."/>
            <person name="Dolan L."/>
            <person name="Dorantes-Acosta A.E."/>
            <person name="Eklund D.M."/>
            <person name="Florent S.N."/>
            <person name="Flores-Sandoval E."/>
            <person name="Fujiyama A."/>
            <person name="Fukuzawa H."/>
            <person name="Galik B."/>
            <person name="Grimanelli D."/>
            <person name="Grimwood J."/>
            <person name="Grossniklaus U."/>
            <person name="Hamada T."/>
            <person name="Haseloff J."/>
            <person name="Hetherington A.J."/>
            <person name="Higo A."/>
            <person name="Hirakawa Y."/>
            <person name="Hundley H.N."/>
            <person name="Ikeda Y."/>
            <person name="Inoue K."/>
            <person name="Inoue S.I."/>
            <person name="Ishida S."/>
            <person name="Jia Q."/>
            <person name="Kakita M."/>
            <person name="Kanazawa T."/>
            <person name="Kawai Y."/>
            <person name="Kawashima T."/>
            <person name="Kennedy M."/>
            <person name="Kinose K."/>
            <person name="Kinoshita T."/>
            <person name="Kohara Y."/>
            <person name="Koide E."/>
            <person name="Komatsu K."/>
            <person name="Kopischke S."/>
            <person name="Kubo M."/>
            <person name="Kyozuka J."/>
            <person name="Lagercrantz U."/>
            <person name="Lin S.S."/>
            <person name="Lindquist E."/>
            <person name="Lipzen A.M."/>
            <person name="Lu C.W."/>
            <person name="De Luna E."/>
            <person name="Martienssen R.A."/>
            <person name="Minamino N."/>
            <person name="Mizutani M."/>
            <person name="Mizutani M."/>
            <person name="Mochizuki N."/>
            <person name="Monte I."/>
            <person name="Mosher R."/>
            <person name="Nagasaki H."/>
            <person name="Nakagami H."/>
            <person name="Naramoto S."/>
            <person name="Nishitani K."/>
            <person name="Ohtani M."/>
            <person name="Okamoto T."/>
            <person name="Okumura M."/>
            <person name="Phillips J."/>
            <person name="Pollak B."/>
            <person name="Reinders A."/>
            <person name="Rovekamp M."/>
            <person name="Sano R."/>
            <person name="Sawa S."/>
            <person name="Schmid M.W."/>
            <person name="Shirakawa M."/>
            <person name="Solano R."/>
            <person name="Spunde A."/>
            <person name="Suetsugu N."/>
            <person name="Sugano S."/>
            <person name="Sugiyama A."/>
            <person name="Sun R."/>
            <person name="Suzuki Y."/>
            <person name="Takenaka M."/>
            <person name="Takezawa D."/>
            <person name="Tomogane H."/>
            <person name="Tsuzuki M."/>
            <person name="Ueda T."/>
            <person name="Umeda M."/>
            <person name="Ward J.M."/>
            <person name="Watanabe Y."/>
            <person name="Yazaki K."/>
            <person name="Yokoyama R."/>
            <person name="Yoshitake Y."/>
            <person name="Yotsui I."/>
            <person name="Zachgo S."/>
            <person name="Schmutz J."/>
        </authorList>
    </citation>
    <scope>NUCLEOTIDE SEQUENCE [LARGE SCALE GENOMIC DNA]</scope>
    <source>
        <strain evidence="3">Tak-1</strain>
    </source>
</reference>
<feature type="region of interest" description="Disordered" evidence="1">
    <location>
        <begin position="108"/>
        <end position="176"/>
    </location>
</feature>
<feature type="compositionally biased region" description="Polar residues" evidence="1">
    <location>
        <begin position="139"/>
        <end position="154"/>
    </location>
</feature>
<evidence type="ECO:0000313" key="2">
    <source>
        <dbReference type="EMBL" id="PTQ50416.1"/>
    </source>
</evidence>
<feature type="region of interest" description="Disordered" evidence="1">
    <location>
        <begin position="1"/>
        <end position="37"/>
    </location>
</feature>
<organism evidence="2 3">
    <name type="scientific">Marchantia polymorpha</name>
    <name type="common">Common liverwort</name>
    <name type="synonym">Marchantia aquatica</name>
    <dbReference type="NCBI Taxonomy" id="3197"/>
    <lineage>
        <taxon>Eukaryota</taxon>
        <taxon>Viridiplantae</taxon>
        <taxon>Streptophyta</taxon>
        <taxon>Embryophyta</taxon>
        <taxon>Marchantiophyta</taxon>
        <taxon>Marchantiopsida</taxon>
        <taxon>Marchantiidae</taxon>
        <taxon>Marchantiales</taxon>
        <taxon>Marchantiaceae</taxon>
        <taxon>Marchantia</taxon>
    </lineage>
</organism>
<dbReference type="Proteomes" id="UP000244005">
    <property type="component" value="Unassembled WGS sequence"/>
</dbReference>
<dbReference type="AlphaFoldDB" id="A0A2R6XWE3"/>
<evidence type="ECO:0000313" key="3">
    <source>
        <dbReference type="Proteomes" id="UP000244005"/>
    </source>
</evidence>